<dbReference type="Proteomes" id="UP000184452">
    <property type="component" value="Unassembled WGS sequence"/>
</dbReference>
<evidence type="ECO:0000313" key="1">
    <source>
        <dbReference type="EMBL" id="SHI63598.1"/>
    </source>
</evidence>
<dbReference type="EMBL" id="FQZK01000001">
    <property type="protein sequence ID" value="SHI63598.1"/>
    <property type="molecule type" value="Genomic_DNA"/>
</dbReference>
<dbReference type="InterPro" id="IPR011051">
    <property type="entry name" value="RmlC_Cupin_sf"/>
</dbReference>
<name>A0A1M6CSA3_9ACTN</name>
<organism evidence="1 2">
    <name type="scientific">Nocardiopsis flavescens</name>
    <dbReference type="NCBI Taxonomy" id="758803"/>
    <lineage>
        <taxon>Bacteria</taxon>
        <taxon>Bacillati</taxon>
        <taxon>Actinomycetota</taxon>
        <taxon>Actinomycetes</taxon>
        <taxon>Streptosporangiales</taxon>
        <taxon>Nocardiopsidaceae</taxon>
        <taxon>Nocardiopsis</taxon>
    </lineage>
</organism>
<accession>A0A1M6CSA3</accession>
<gene>
    <name evidence="1" type="ORF">SAMN05421803_101793</name>
</gene>
<dbReference type="InterPro" id="IPR014710">
    <property type="entry name" value="RmlC-like_jellyroll"/>
</dbReference>
<dbReference type="Pfam" id="PF14499">
    <property type="entry name" value="DUF4437"/>
    <property type="match status" value="1"/>
</dbReference>
<dbReference type="Gene3D" id="2.60.120.10">
    <property type="entry name" value="Jelly Rolls"/>
    <property type="match status" value="1"/>
</dbReference>
<dbReference type="InterPro" id="IPR028013">
    <property type="entry name" value="DUF4437"/>
</dbReference>
<dbReference type="RefSeq" id="WP_073374939.1">
    <property type="nucleotide sequence ID" value="NZ_FQZK01000001.1"/>
</dbReference>
<evidence type="ECO:0008006" key="3">
    <source>
        <dbReference type="Google" id="ProtNLM"/>
    </source>
</evidence>
<dbReference type="STRING" id="758803.SAMN05421803_101793"/>
<proteinExistence type="predicted"/>
<dbReference type="OrthoDB" id="9793147at2"/>
<evidence type="ECO:0000313" key="2">
    <source>
        <dbReference type="Proteomes" id="UP000184452"/>
    </source>
</evidence>
<dbReference type="AlphaFoldDB" id="A0A1M6CSA3"/>
<reference evidence="1 2" key="1">
    <citation type="submission" date="2016-11" db="EMBL/GenBank/DDBJ databases">
        <authorList>
            <person name="Jaros S."/>
            <person name="Januszkiewicz K."/>
            <person name="Wedrychowicz H."/>
        </authorList>
    </citation>
    <scope>NUCLEOTIDE SEQUENCE [LARGE SCALE GENOMIC DNA]</scope>
    <source>
        <strain evidence="1 2">CGMCC 4.5723</strain>
    </source>
</reference>
<keyword evidence="2" id="KW-1185">Reference proteome</keyword>
<sequence>MWDRNDVDFADTHLLPWERVPDGEFGAAGGGVHRVLSTSLSGPARTTVTRVRERQSGTLAADLDLYVLAGSGTLNGAPVGQADYLYLPAGTAVDLAPAVVGLTLYCGFWGAAALLPEEGSAAGTVHLRTEELDWDSPGWSGDVALRPGALVKRLRDDDRAHIYLAAMVPGWRSEMEESHPVYEESYKVYGDILMGARGVMREGSYFFRSPDVYHGPLYSRGGTMSFIRSNAPTTTDYRTPPTGGNWDELAHRAYGD</sequence>
<dbReference type="SUPFAM" id="SSF51182">
    <property type="entry name" value="RmlC-like cupins"/>
    <property type="match status" value="1"/>
</dbReference>
<protein>
    <recommendedName>
        <fullName evidence="3">DUF4437 domain-containing protein</fullName>
    </recommendedName>
</protein>